<evidence type="ECO:0000313" key="16">
    <source>
        <dbReference type="Proteomes" id="UP000622533"/>
    </source>
</evidence>
<dbReference type="FunFam" id="1.10.630.10:FF:000238">
    <property type="entry name" value="Cytochrome P450 2A6"/>
    <property type="match status" value="1"/>
</dbReference>
<feature type="binding site" description="axial binding residue" evidence="13">
    <location>
        <position position="423"/>
    </location>
    <ligand>
        <name>heme</name>
        <dbReference type="ChEBI" id="CHEBI:30413"/>
    </ligand>
    <ligandPart>
        <name>Fe</name>
        <dbReference type="ChEBI" id="CHEBI:18248"/>
    </ligandPart>
</feature>
<evidence type="ECO:0000256" key="3">
    <source>
        <dbReference type="ARBA" id="ARBA00004406"/>
    </source>
</evidence>
<evidence type="ECO:0000256" key="5">
    <source>
        <dbReference type="ARBA" id="ARBA00022617"/>
    </source>
</evidence>
<evidence type="ECO:0000256" key="11">
    <source>
        <dbReference type="ARBA" id="ARBA00023033"/>
    </source>
</evidence>
<evidence type="ECO:0000256" key="1">
    <source>
        <dbReference type="ARBA" id="ARBA00001971"/>
    </source>
</evidence>
<dbReference type="GO" id="GO:0005506">
    <property type="term" value="F:iron ion binding"/>
    <property type="evidence" value="ECO:0007669"/>
    <property type="project" value="InterPro"/>
</dbReference>
<organism evidence="15 16">
    <name type="scientific">Desmonostoc muscorum LEGE 12446</name>
    <dbReference type="NCBI Taxonomy" id="1828758"/>
    <lineage>
        <taxon>Bacteria</taxon>
        <taxon>Bacillati</taxon>
        <taxon>Cyanobacteriota</taxon>
        <taxon>Cyanophyceae</taxon>
        <taxon>Nostocales</taxon>
        <taxon>Nostocaceae</taxon>
        <taxon>Desmonostoc</taxon>
    </lineage>
</organism>
<protein>
    <submittedName>
        <fullName evidence="15">Cytochrome P450</fullName>
    </submittedName>
</protein>
<keyword evidence="7" id="KW-0256">Endoplasmic reticulum</keyword>
<comment type="similarity">
    <text evidence="4 14">Belongs to the cytochrome P450 family.</text>
</comment>
<evidence type="ECO:0000256" key="12">
    <source>
        <dbReference type="ARBA" id="ARBA00023136"/>
    </source>
</evidence>
<evidence type="ECO:0000256" key="7">
    <source>
        <dbReference type="ARBA" id="ARBA00022824"/>
    </source>
</evidence>
<evidence type="ECO:0000256" key="9">
    <source>
        <dbReference type="ARBA" id="ARBA00023002"/>
    </source>
</evidence>
<name>A0A8J7D2C0_DESMC</name>
<dbReference type="InterPro" id="IPR002401">
    <property type="entry name" value="Cyt_P450_E_grp-I"/>
</dbReference>
<dbReference type="GO" id="GO:0020037">
    <property type="term" value="F:heme binding"/>
    <property type="evidence" value="ECO:0007669"/>
    <property type="project" value="InterPro"/>
</dbReference>
<comment type="caution">
    <text evidence="15">The sequence shown here is derived from an EMBL/GenBank/DDBJ whole genome shotgun (WGS) entry which is preliminary data.</text>
</comment>
<dbReference type="InterPro" id="IPR017972">
    <property type="entry name" value="Cyt_P450_CS"/>
</dbReference>
<evidence type="ECO:0000256" key="2">
    <source>
        <dbReference type="ARBA" id="ARBA00004174"/>
    </source>
</evidence>
<keyword evidence="5 13" id="KW-0349">Heme</keyword>
<dbReference type="PRINTS" id="PR00463">
    <property type="entry name" value="EP450I"/>
</dbReference>
<comment type="subcellular location">
    <subcellularLocation>
        <location evidence="3">Endoplasmic reticulum membrane</location>
        <topology evidence="3">Peripheral membrane protein</topology>
    </subcellularLocation>
    <subcellularLocation>
        <location evidence="2">Microsome membrane</location>
        <topology evidence="2">Peripheral membrane protein</topology>
    </subcellularLocation>
</comment>
<dbReference type="EMBL" id="JADEXS010000351">
    <property type="protein sequence ID" value="MBE9025023.1"/>
    <property type="molecule type" value="Genomic_DNA"/>
</dbReference>
<dbReference type="GO" id="GO:0042446">
    <property type="term" value="P:hormone biosynthetic process"/>
    <property type="evidence" value="ECO:0007669"/>
    <property type="project" value="TreeGrafter"/>
</dbReference>
<keyword evidence="10 13" id="KW-0408">Iron</keyword>
<keyword evidence="11 14" id="KW-0503">Monooxygenase</keyword>
<evidence type="ECO:0000256" key="6">
    <source>
        <dbReference type="ARBA" id="ARBA00022723"/>
    </source>
</evidence>
<evidence type="ECO:0000256" key="4">
    <source>
        <dbReference type="ARBA" id="ARBA00010617"/>
    </source>
</evidence>
<dbReference type="AlphaFoldDB" id="A0A8J7D2C0"/>
<proteinExistence type="inferred from homology"/>
<evidence type="ECO:0000256" key="13">
    <source>
        <dbReference type="PIRSR" id="PIRSR602401-1"/>
    </source>
</evidence>
<evidence type="ECO:0000256" key="14">
    <source>
        <dbReference type="RuleBase" id="RU000461"/>
    </source>
</evidence>
<keyword evidence="12" id="KW-0472">Membrane</keyword>
<dbReference type="PANTHER" id="PTHR24289:SF21">
    <property type="entry name" value="CYTOCHROME P450 1A"/>
    <property type="match status" value="1"/>
</dbReference>
<dbReference type="InterPro" id="IPR001128">
    <property type="entry name" value="Cyt_P450"/>
</dbReference>
<evidence type="ECO:0000256" key="8">
    <source>
        <dbReference type="ARBA" id="ARBA00022848"/>
    </source>
</evidence>
<reference evidence="15" key="1">
    <citation type="submission" date="2020-10" db="EMBL/GenBank/DDBJ databases">
        <authorList>
            <person name="Castelo-Branco R."/>
            <person name="Eusebio N."/>
            <person name="Adriana R."/>
            <person name="Vieira A."/>
            <person name="Brugerolle De Fraissinette N."/>
            <person name="Rezende De Castro R."/>
            <person name="Schneider M.P."/>
            <person name="Vasconcelos V."/>
            <person name="Leao P.N."/>
        </authorList>
    </citation>
    <scope>NUCLEOTIDE SEQUENCE</scope>
    <source>
        <strain evidence="15">LEGE 12446</strain>
    </source>
</reference>
<evidence type="ECO:0000313" key="15">
    <source>
        <dbReference type="EMBL" id="MBE9025023.1"/>
    </source>
</evidence>
<comment type="cofactor">
    <cofactor evidence="1 13">
        <name>heme</name>
        <dbReference type="ChEBI" id="CHEBI:30413"/>
    </cofactor>
</comment>
<dbReference type="PRINTS" id="PR00385">
    <property type="entry name" value="P450"/>
</dbReference>
<dbReference type="GO" id="GO:0004508">
    <property type="term" value="F:steroid 17-alpha-monooxygenase activity"/>
    <property type="evidence" value="ECO:0007669"/>
    <property type="project" value="TreeGrafter"/>
</dbReference>
<dbReference type="Proteomes" id="UP000622533">
    <property type="component" value="Unassembled WGS sequence"/>
</dbReference>
<gene>
    <name evidence="15" type="ORF">IQ276_22170</name>
</gene>
<dbReference type="Gene3D" id="1.10.630.10">
    <property type="entry name" value="Cytochrome P450"/>
    <property type="match status" value="1"/>
</dbReference>
<dbReference type="Pfam" id="PF00067">
    <property type="entry name" value="p450"/>
    <property type="match status" value="1"/>
</dbReference>
<keyword evidence="9 14" id="KW-0560">Oxidoreductase</keyword>
<accession>A0A8J7D2C0</accession>
<dbReference type="SUPFAM" id="SSF48264">
    <property type="entry name" value="Cytochrome P450"/>
    <property type="match status" value="1"/>
</dbReference>
<dbReference type="GO" id="GO:0042448">
    <property type="term" value="P:progesterone metabolic process"/>
    <property type="evidence" value="ECO:0007669"/>
    <property type="project" value="TreeGrafter"/>
</dbReference>
<dbReference type="InterPro" id="IPR036396">
    <property type="entry name" value="Cyt_P450_sf"/>
</dbReference>
<dbReference type="PROSITE" id="PS00086">
    <property type="entry name" value="CYTOCHROME_P450"/>
    <property type="match status" value="1"/>
</dbReference>
<keyword evidence="6 13" id="KW-0479">Metal-binding</keyword>
<dbReference type="RefSeq" id="WP_193919781.1">
    <property type="nucleotide sequence ID" value="NZ_JADEXS020000001.1"/>
</dbReference>
<keyword evidence="16" id="KW-1185">Reference proteome</keyword>
<evidence type="ECO:0000256" key="10">
    <source>
        <dbReference type="ARBA" id="ARBA00023004"/>
    </source>
</evidence>
<keyword evidence="8" id="KW-0492">Microsome</keyword>
<dbReference type="PANTHER" id="PTHR24289">
    <property type="entry name" value="STEROID 17-ALPHA-HYDROXYLASE/17,20 LYASE"/>
    <property type="match status" value="1"/>
</dbReference>
<sequence length="477" mass="54625">MKLELQPDTQPNKIPGLPVLPLIGSLPFIDKHQYLSFTELAKKYGDVFQVRIFFQPIVVLNGLDTIRQALLKQQDDFAGRPHFYTLLTAIKGRTIGGRDYGLLWKRHREIVGNALHAFVNNKKAAIEQQIINDSVELANILLSYKGQVFDPELDIGLSVANVMSKILFGEKYSRDDDDFITFVKCAHYFSDNSAGNLLADFLPQARIFPDQGLQKRQYVLDALERVVLKKLNHHRTSYNPENLRGVIDALITAVRELDESEKQNLGLTEDLIVEGTPQEMMGTGLQPSAPLLRWAILYAIANPDIQAQVQQELDTVVGKERVVRYEDRVKLPFTEACIYELLRHPPHFPFGLPHATTHDTTINGYFIPKNTPVIANLYSLTRDERFWEEPEKFNPQRFLTPNREIREDLLDKYYPFGLGKRRCLGDYLGRLEIFLFFANLMHKCKFEKVAGEKLSFKGTPGAHVLPKSYKVIVKPRF</sequence>